<dbReference type="InterPro" id="IPR032675">
    <property type="entry name" value="LRR_dom_sf"/>
</dbReference>
<evidence type="ECO:0000256" key="8">
    <source>
        <dbReference type="ARBA" id="ARBA00023136"/>
    </source>
</evidence>
<accession>A0AAV6LI61</accession>
<evidence type="ECO:0000256" key="2">
    <source>
        <dbReference type="ARBA" id="ARBA00009592"/>
    </source>
</evidence>
<evidence type="ECO:0000256" key="9">
    <source>
        <dbReference type="ARBA" id="ARBA00023170"/>
    </source>
</evidence>
<dbReference type="SUPFAM" id="SSF52058">
    <property type="entry name" value="L domain-like"/>
    <property type="match status" value="1"/>
</dbReference>
<evidence type="ECO:0000313" key="12">
    <source>
        <dbReference type="Proteomes" id="UP000823749"/>
    </source>
</evidence>
<reference evidence="11" key="1">
    <citation type="submission" date="2020-08" db="EMBL/GenBank/DDBJ databases">
        <title>Plant Genome Project.</title>
        <authorList>
            <person name="Zhang R.-G."/>
        </authorList>
    </citation>
    <scope>NUCLEOTIDE SEQUENCE</scope>
    <source>
        <strain evidence="11">WSP0</strain>
        <tissue evidence="11">Leaf</tissue>
    </source>
</reference>
<keyword evidence="4" id="KW-0433">Leucine-rich repeat</keyword>
<evidence type="ECO:0000313" key="11">
    <source>
        <dbReference type="EMBL" id="KAG5564390.1"/>
    </source>
</evidence>
<name>A0AAV6LI61_9ERIC</name>
<dbReference type="EMBL" id="JACTNZ010000001">
    <property type="protein sequence ID" value="KAG5564390.1"/>
    <property type="molecule type" value="Genomic_DNA"/>
</dbReference>
<evidence type="ECO:0000256" key="7">
    <source>
        <dbReference type="ARBA" id="ARBA00022989"/>
    </source>
</evidence>
<evidence type="ECO:0000256" key="10">
    <source>
        <dbReference type="ARBA" id="ARBA00023180"/>
    </source>
</evidence>
<dbReference type="PANTHER" id="PTHR27004:SF428">
    <property type="entry name" value="OS01G0160600 PROTEIN"/>
    <property type="match status" value="1"/>
</dbReference>
<evidence type="ECO:0000256" key="3">
    <source>
        <dbReference type="ARBA" id="ARBA00022475"/>
    </source>
</evidence>
<protein>
    <submittedName>
        <fullName evidence="11">Uncharacterized protein</fullName>
    </submittedName>
</protein>
<organism evidence="11 12">
    <name type="scientific">Rhododendron griersonianum</name>
    <dbReference type="NCBI Taxonomy" id="479676"/>
    <lineage>
        <taxon>Eukaryota</taxon>
        <taxon>Viridiplantae</taxon>
        <taxon>Streptophyta</taxon>
        <taxon>Embryophyta</taxon>
        <taxon>Tracheophyta</taxon>
        <taxon>Spermatophyta</taxon>
        <taxon>Magnoliopsida</taxon>
        <taxon>eudicotyledons</taxon>
        <taxon>Gunneridae</taxon>
        <taxon>Pentapetalae</taxon>
        <taxon>asterids</taxon>
        <taxon>Ericales</taxon>
        <taxon>Ericaceae</taxon>
        <taxon>Ericoideae</taxon>
        <taxon>Rhodoreae</taxon>
        <taxon>Rhododendron</taxon>
    </lineage>
</organism>
<keyword evidence="10" id="KW-0325">Glycoprotein</keyword>
<dbReference type="InterPro" id="IPR001611">
    <property type="entry name" value="Leu-rich_rpt"/>
</dbReference>
<keyword evidence="3" id="KW-1003">Cell membrane</keyword>
<dbReference type="PANTHER" id="PTHR27004">
    <property type="entry name" value="RECEPTOR-LIKE PROTEIN 12 ISOFORM X1"/>
    <property type="match status" value="1"/>
</dbReference>
<evidence type="ECO:0000256" key="6">
    <source>
        <dbReference type="ARBA" id="ARBA00022737"/>
    </source>
</evidence>
<keyword evidence="8" id="KW-0472">Membrane</keyword>
<evidence type="ECO:0000256" key="5">
    <source>
        <dbReference type="ARBA" id="ARBA00022692"/>
    </source>
</evidence>
<keyword evidence="9" id="KW-0675">Receptor</keyword>
<comment type="caution">
    <text evidence="11">The sequence shown here is derived from an EMBL/GenBank/DDBJ whole genome shotgun (WGS) entry which is preliminary data.</text>
</comment>
<dbReference type="GO" id="GO:0005886">
    <property type="term" value="C:plasma membrane"/>
    <property type="evidence" value="ECO:0007669"/>
    <property type="project" value="UniProtKB-SubCell"/>
</dbReference>
<comment type="similarity">
    <text evidence="2">Belongs to the RLP family.</text>
</comment>
<keyword evidence="7" id="KW-1133">Transmembrane helix</keyword>
<keyword evidence="6" id="KW-0677">Repeat</keyword>
<keyword evidence="5" id="KW-0812">Transmembrane</keyword>
<dbReference type="Proteomes" id="UP000823749">
    <property type="component" value="Chromosome 1"/>
</dbReference>
<proteinExistence type="inferred from homology"/>
<evidence type="ECO:0000256" key="4">
    <source>
        <dbReference type="ARBA" id="ARBA00022614"/>
    </source>
</evidence>
<evidence type="ECO:0000256" key="1">
    <source>
        <dbReference type="ARBA" id="ARBA00004251"/>
    </source>
</evidence>
<gene>
    <name evidence="11" type="ORF">RHGRI_000549</name>
</gene>
<dbReference type="Gene3D" id="3.80.10.10">
    <property type="entry name" value="Ribonuclease Inhibitor"/>
    <property type="match status" value="1"/>
</dbReference>
<dbReference type="AlphaFoldDB" id="A0AAV6LI61"/>
<sequence>MEMEQILTIFAAIDLSSNKFEGEIPEIIGGLNSIRGLNLSHNHLTDTVEGGMNLSSVSDKRLFGISSYEEKLWLKEVDLMGDGNKYSMAK</sequence>
<comment type="subcellular location">
    <subcellularLocation>
        <location evidence="1">Cell membrane</location>
        <topology evidence="1">Single-pass type I membrane protein</topology>
    </subcellularLocation>
</comment>
<keyword evidence="12" id="KW-1185">Reference proteome</keyword>
<dbReference type="Pfam" id="PF00560">
    <property type="entry name" value="LRR_1"/>
    <property type="match status" value="2"/>
</dbReference>